<dbReference type="NCBIfam" id="TIGR04131">
    <property type="entry name" value="Bac_Flav_CTERM"/>
    <property type="match status" value="1"/>
</dbReference>
<dbReference type="RefSeq" id="WP_159454315.1">
    <property type="nucleotide sequence ID" value="NZ_FUZZ01000002.1"/>
</dbReference>
<protein>
    <submittedName>
        <fullName evidence="1">Gliding motility-associated C-terminal domain-containing protein</fullName>
    </submittedName>
</protein>
<accession>A0A1T5NXN4</accession>
<name>A0A1T5NXN4_9BACT</name>
<evidence type="ECO:0000313" key="2">
    <source>
        <dbReference type="Proteomes" id="UP000190166"/>
    </source>
</evidence>
<proteinExistence type="predicted"/>
<keyword evidence="2" id="KW-1185">Reference proteome</keyword>
<dbReference type="EMBL" id="FUZZ01000002">
    <property type="protein sequence ID" value="SKD05053.1"/>
    <property type="molecule type" value="Genomic_DNA"/>
</dbReference>
<dbReference type="AlphaFoldDB" id="A0A1T5NXN4"/>
<gene>
    <name evidence="1" type="ORF">SAMN05660461_2998</name>
</gene>
<dbReference type="Pfam" id="PF13585">
    <property type="entry name" value="CHU_C"/>
    <property type="match status" value="1"/>
</dbReference>
<dbReference type="InterPro" id="IPR026341">
    <property type="entry name" value="T9SS_type_B"/>
</dbReference>
<dbReference type="STRING" id="393003.SAMN05660461_2998"/>
<dbReference type="Proteomes" id="UP000190166">
    <property type="component" value="Unassembled WGS sequence"/>
</dbReference>
<sequence>MFSDLTVIYGILCCWLFLAVCAPAEAQQIPLSNPSLEGRTGKGLVPASWMVANGTPDTQPGVFEILLAPSAGNSYIGVHSGKGFLEGIAQKLSAPLKQDSTYILSFDLAFTLYYLYPACYGNLAIFGGNAPGDTAELLWSSGNFIHENWKRYHAIFRPHRSHAYISFWAYPTTPCNKSMYGIALLMDNLSAIDPLIPPAVQASVKPCSCGEVADGRIMLHVTGGAVPYRYRLDNGQWQTDSVFPGLAAGTHIAEIMDAHDYSAGVTAKVESPWKNCTVVMPGAFSPNNDGLNDLFRPKVYDVIHDYRLRVYDRWGALVFMSNAPEVGWDGNFKGMPAGVQAYVYICTYTDSRSEQHVLKGTVMLLR</sequence>
<organism evidence="1 2">
    <name type="scientific">Chitinophaga ginsengisegetis</name>
    <dbReference type="NCBI Taxonomy" id="393003"/>
    <lineage>
        <taxon>Bacteria</taxon>
        <taxon>Pseudomonadati</taxon>
        <taxon>Bacteroidota</taxon>
        <taxon>Chitinophagia</taxon>
        <taxon>Chitinophagales</taxon>
        <taxon>Chitinophagaceae</taxon>
        <taxon>Chitinophaga</taxon>
    </lineage>
</organism>
<reference evidence="1 2" key="1">
    <citation type="submission" date="2017-02" db="EMBL/GenBank/DDBJ databases">
        <authorList>
            <person name="Peterson S.W."/>
        </authorList>
    </citation>
    <scope>NUCLEOTIDE SEQUENCE [LARGE SCALE GENOMIC DNA]</scope>
    <source>
        <strain evidence="1 2">DSM 18108</strain>
    </source>
</reference>
<evidence type="ECO:0000313" key="1">
    <source>
        <dbReference type="EMBL" id="SKD05053.1"/>
    </source>
</evidence>